<comment type="similarity">
    <text evidence="1">Belongs to the short-chain dehydrogenases/reductases (SDR) family.</text>
</comment>
<evidence type="ECO:0000256" key="1">
    <source>
        <dbReference type="ARBA" id="ARBA00006484"/>
    </source>
</evidence>
<comment type="caution">
    <text evidence="3">The sequence shown here is derived from an EMBL/GenBank/DDBJ whole genome shotgun (WGS) entry which is preliminary data.</text>
</comment>
<keyword evidence="2" id="KW-0560">Oxidoreductase</keyword>
<reference evidence="3 4" key="1">
    <citation type="submission" date="2019-04" db="EMBL/GenBank/DDBJ databases">
        <title>Sphingobacterium olei sp. nov., isolated from oil-contaminated soil.</title>
        <authorList>
            <person name="Liu B."/>
        </authorList>
    </citation>
    <scope>NUCLEOTIDE SEQUENCE [LARGE SCALE GENOMIC DNA]</scope>
    <source>
        <strain evidence="3 4">Y3L14</strain>
    </source>
</reference>
<sequence>MSVLDKFSLKGKVIIVTGGTGVLGKSFVKALAEAKAKVCIIGRDQARADERVRLVETFGSEGLAIVGDVMDEQSMIVAREQILEKWGTIDGLVNAAGGNIQGATIAPEQDLFASNIQDTIKAIELNLFGTIIPTHVFGKVIAENGKGSIINIGSLSSSQAITRVLGYTVAKNGVIGFTKWMATELALRYGDKIRVNAIAPGVFLTEQNRALLTNTDGTYTSRAQKFINGTPFTRLGDPSELEGTLVYLLSDASSFVSGETVYVDGGFNAWSGV</sequence>
<dbReference type="GO" id="GO:0016616">
    <property type="term" value="F:oxidoreductase activity, acting on the CH-OH group of donors, NAD or NADP as acceptor"/>
    <property type="evidence" value="ECO:0007669"/>
    <property type="project" value="TreeGrafter"/>
</dbReference>
<evidence type="ECO:0000313" key="4">
    <source>
        <dbReference type="Proteomes" id="UP000309872"/>
    </source>
</evidence>
<dbReference type="PRINTS" id="PR00080">
    <property type="entry name" value="SDRFAMILY"/>
</dbReference>
<organism evidence="3 4">
    <name type="scientific">Sphingobacterium alkalisoli</name>
    <dbReference type="NCBI Taxonomy" id="1874115"/>
    <lineage>
        <taxon>Bacteria</taxon>
        <taxon>Pseudomonadati</taxon>
        <taxon>Bacteroidota</taxon>
        <taxon>Sphingobacteriia</taxon>
        <taxon>Sphingobacteriales</taxon>
        <taxon>Sphingobacteriaceae</taxon>
        <taxon>Sphingobacterium</taxon>
    </lineage>
</organism>
<dbReference type="RefSeq" id="WP_136819658.1">
    <property type="nucleotide sequence ID" value="NZ_BMJX01000001.1"/>
</dbReference>
<accession>A0A4U0H9Z0</accession>
<evidence type="ECO:0000256" key="2">
    <source>
        <dbReference type="ARBA" id="ARBA00023002"/>
    </source>
</evidence>
<dbReference type="InterPro" id="IPR020904">
    <property type="entry name" value="Sc_DH/Rdtase_CS"/>
</dbReference>
<name>A0A4U0H9Z0_9SPHI</name>
<evidence type="ECO:0000313" key="3">
    <source>
        <dbReference type="EMBL" id="TJY68690.1"/>
    </source>
</evidence>
<dbReference type="SUPFAM" id="SSF51735">
    <property type="entry name" value="NAD(P)-binding Rossmann-fold domains"/>
    <property type="match status" value="1"/>
</dbReference>
<dbReference type="EMBL" id="SUKA01000001">
    <property type="protein sequence ID" value="TJY68690.1"/>
    <property type="molecule type" value="Genomic_DNA"/>
</dbReference>
<protein>
    <submittedName>
        <fullName evidence="3">SDR family oxidoreductase</fullName>
    </submittedName>
</protein>
<dbReference type="PRINTS" id="PR00081">
    <property type="entry name" value="GDHRDH"/>
</dbReference>
<proteinExistence type="inferred from homology"/>
<dbReference type="OrthoDB" id="9803333at2"/>
<dbReference type="Pfam" id="PF13561">
    <property type="entry name" value="adh_short_C2"/>
    <property type="match status" value="1"/>
</dbReference>
<dbReference type="NCBIfam" id="NF006132">
    <property type="entry name" value="PRK08277.1"/>
    <property type="match status" value="1"/>
</dbReference>
<dbReference type="PANTHER" id="PTHR42760:SF115">
    <property type="entry name" value="3-OXOACYL-[ACYL-CARRIER-PROTEIN] REDUCTASE FABG"/>
    <property type="match status" value="1"/>
</dbReference>
<dbReference type="InterPro" id="IPR036291">
    <property type="entry name" value="NAD(P)-bd_dom_sf"/>
</dbReference>
<dbReference type="Gene3D" id="3.40.50.720">
    <property type="entry name" value="NAD(P)-binding Rossmann-like Domain"/>
    <property type="match status" value="1"/>
</dbReference>
<dbReference type="PROSITE" id="PS00061">
    <property type="entry name" value="ADH_SHORT"/>
    <property type="match status" value="1"/>
</dbReference>
<dbReference type="PANTHER" id="PTHR42760">
    <property type="entry name" value="SHORT-CHAIN DEHYDROGENASES/REDUCTASES FAMILY MEMBER"/>
    <property type="match status" value="1"/>
</dbReference>
<keyword evidence="4" id="KW-1185">Reference proteome</keyword>
<dbReference type="AlphaFoldDB" id="A0A4U0H9Z0"/>
<gene>
    <name evidence="3" type="ORF">FAZ19_05400</name>
</gene>
<dbReference type="InterPro" id="IPR002347">
    <property type="entry name" value="SDR_fam"/>
</dbReference>
<dbReference type="Proteomes" id="UP000309872">
    <property type="component" value="Unassembled WGS sequence"/>
</dbReference>